<keyword evidence="3" id="KW-1185">Reference proteome</keyword>
<evidence type="ECO:0000256" key="1">
    <source>
        <dbReference type="SAM" id="MobiDB-lite"/>
    </source>
</evidence>
<evidence type="ECO:0000313" key="3">
    <source>
        <dbReference type="Proteomes" id="UP000198318"/>
    </source>
</evidence>
<evidence type="ECO:0008006" key="4">
    <source>
        <dbReference type="Google" id="ProtNLM"/>
    </source>
</evidence>
<accession>A0A239FLH3</accession>
<dbReference type="Gene3D" id="2.30.320.10">
    <property type="entry name" value="YwqG-like"/>
    <property type="match status" value="1"/>
</dbReference>
<feature type="region of interest" description="Disordered" evidence="1">
    <location>
        <begin position="26"/>
        <end position="47"/>
    </location>
</feature>
<protein>
    <recommendedName>
        <fullName evidence="4">DUF1963 domain-containing protein</fullName>
    </recommendedName>
</protein>
<proteinExistence type="predicted"/>
<dbReference type="OrthoDB" id="4332009at2"/>
<gene>
    <name evidence="2" type="ORF">SAMN05443665_100678</name>
</gene>
<reference evidence="2 3" key="1">
    <citation type="submission" date="2017-06" db="EMBL/GenBank/DDBJ databases">
        <authorList>
            <person name="Kim H.J."/>
            <person name="Triplett B.A."/>
        </authorList>
    </citation>
    <scope>NUCLEOTIDE SEQUENCE [LARGE SCALE GENOMIC DNA]</scope>
    <source>
        <strain evidence="2 3">DSM 44715</strain>
    </source>
</reference>
<dbReference type="EMBL" id="FZOR01000006">
    <property type="protein sequence ID" value="SNS57769.1"/>
    <property type="molecule type" value="Genomic_DNA"/>
</dbReference>
<dbReference type="RefSeq" id="WP_089325422.1">
    <property type="nucleotide sequence ID" value="NZ_FZOR01000006.1"/>
</dbReference>
<sequence>MTRTTPPRPVDIAAVFPELAPLARTATRLHPRPGSPGVRDSSVGGPLLWPADEPWPVCEEEHDPVEPMLVDGERRRRRVLAALWGRTPAGRGFTDEEQAELDRLERLDEKADPDTPATMLAVAQLYAKDVPDLAAPDQADVLQVLWCPRDHDSLDAPQPVLRWRRASDVADVLAERPEPEIMEYGYLPEPCVLHPERVVEYPDARTLPAGLREGIREWEEASGHRYSALAVAAGWKAGGHASRGDSSPEPTACDCGADLEPLLTAASAEWDETGYWRPAEDADTGGGFPPRADPTRVSIGGGGALQILRCPVAPDHGFGVSVR</sequence>
<evidence type="ECO:0000313" key="2">
    <source>
        <dbReference type="EMBL" id="SNS57769.1"/>
    </source>
</evidence>
<name>A0A239FLH3_9ACTN</name>
<dbReference type="AlphaFoldDB" id="A0A239FLH3"/>
<dbReference type="Proteomes" id="UP000198318">
    <property type="component" value="Unassembled WGS sequence"/>
</dbReference>
<organism evidence="2 3">
    <name type="scientific">Actinomadura meyerae</name>
    <dbReference type="NCBI Taxonomy" id="240840"/>
    <lineage>
        <taxon>Bacteria</taxon>
        <taxon>Bacillati</taxon>
        <taxon>Actinomycetota</taxon>
        <taxon>Actinomycetes</taxon>
        <taxon>Streptosporangiales</taxon>
        <taxon>Thermomonosporaceae</taxon>
        <taxon>Actinomadura</taxon>
    </lineage>
</organism>